<protein>
    <recommendedName>
        <fullName evidence="1">CMP/dCMP-type deaminase domain-containing protein</fullName>
    </recommendedName>
</protein>
<dbReference type="PANTHER" id="PTHR11079">
    <property type="entry name" value="CYTOSINE DEAMINASE FAMILY MEMBER"/>
    <property type="match status" value="1"/>
</dbReference>
<feature type="domain" description="CMP/dCMP-type deaminase" evidence="1">
    <location>
        <begin position="1"/>
        <end position="113"/>
    </location>
</feature>
<comment type="caution">
    <text evidence="2">The sequence shown here is derived from an EMBL/GenBank/DDBJ whole genome shotgun (WGS) entry which is preliminary data.</text>
</comment>
<dbReference type="RefSeq" id="WP_344664188.1">
    <property type="nucleotide sequence ID" value="NZ_BAAAQN010000004.1"/>
</dbReference>
<dbReference type="CDD" id="cd01285">
    <property type="entry name" value="nucleoside_deaminase"/>
    <property type="match status" value="1"/>
</dbReference>
<evidence type="ECO:0000313" key="3">
    <source>
        <dbReference type="Proteomes" id="UP001500751"/>
    </source>
</evidence>
<dbReference type="Pfam" id="PF00383">
    <property type="entry name" value="dCMP_cyt_deam_1"/>
    <property type="match status" value="1"/>
</dbReference>
<name>A0ABN2TPA1_9ACTN</name>
<organism evidence="2 3">
    <name type="scientific">Catenulispora yoronensis</name>
    <dbReference type="NCBI Taxonomy" id="450799"/>
    <lineage>
        <taxon>Bacteria</taxon>
        <taxon>Bacillati</taxon>
        <taxon>Actinomycetota</taxon>
        <taxon>Actinomycetes</taxon>
        <taxon>Catenulisporales</taxon>
        <taxon>Catenulisporaceae</taxon>
        <taxon>Catenulispora</taxon>
    </lineage>
</organism>
<dbReference type="InterPro" id="IPR016193">
    <property type="entry name" value="Cytidine_deaminase-like"/>
</dbReference>
<dbReference type="InterPro" id="IPR002125">
    <property type="entry name" value="CMP_dCMP_dom"/>
</dbReference>
<dbReference type="PANTHER" id="PTHR11079:SF162">
    <property type="entry name" value="RIBOFLAVIN BIOSYNTHESIS PROTEIN PYRD, CHLOROPLASTIC"/>
    <property type="match status" value="1"/>
</dbReference>
<gene>
    <name evidence="2" type="ORF">GCM10009839_08870</name>
</gene>
<dbReference type="EMBL" id="BAAAQN010000004">
    <property type="protein sequence ID" value="GAA2015745.1"/>
    <property type="molecule type" value="Genomic_DNA"/>
</dbReference>
<dbReference type="Proteomes" id="UP001500751">
    <property type="component" value="Unassembled WGS sequence"/>
</dbReference>
<dbReference type="SUPFAM" id="SSF53927">
    <property type="entry name" value="Cytidine deaminase-like"/>
    <property type="match status" value="1"/>
</dbReference>
<reference evidence="2 3" key="1">
    <citation type="journal article" date="2019" name="Int. J. Syst. Evol. Microbiol.">
        <title>The Global Catalogue of Microorganisms (GCM) 10K type strain sequencing project: providing services to taxonomists for standard genome sequencing and annotation.</title>
        <authorList>
            <consortium name="The Broad Institute Genomics Platform"/>
            <consortium name="The Broad Institute Genome Sequencing Center for Infectious Disease"/>
            <person name="Wu L."/>
            <person name="Ma J."/>
        </authorList>
    </citation>
    <scope>NUCLEOTIDE SEQUENCE [LARGE SCALE GENOMIC DNA]</scope>
    <source>
        <strain evidence="2 3">JCM 16014</strain>
    </source>
</reference>
<dbReference type="PROSITE" id="PS51747">
    <property type="entry name" value="CYT_DCMP_DEAMINASES_2"/>
    <property type="match status" value="1"/>
</dbReference>
<dbReference type="Gene3D" id="3.40.140.10">
    <property type="entry name" value="Cytidine Deaminase, domain 2"/>
    <property type="match status" value="1"/>
</dbReference>
<sequence length="168" mass="18310">MTPEEMVAAALEVAREGLNAGELPIGAVVMMGEEVVGRAFTQDRAQRRMLAHADLAALVQADELLRWERRAHPLRMAVNLEPCVMCLGAVMSLGVAEVYYGLESPADGAARIAQTWDPGNNDLPGYGAPLVVGGILRHESRELFREFCESAPESGVRRWARTLVDLPD</sequence>
<accession>A0ABN2TPA1</accession>
<evidence type="ECO:0000259" key="1">
    <source>
        <dbReference type="PROSITE" id="PS51747"/>
    </source>
</evidence>
<evidence type="ECO:0000313" key="2">
    <source>
        <dbReference type="EMBL" id="GAA2015745.1"/>
    </source>
</evidence>
<proteinExistence type="predicted"/>
<keyword evidence="3" id="KW-1185">Reference proteome</keyword>